<proteinExistence type="inferred from homology"/>
<feature type="domain" description="AAA+ ATPase" evidence="3">
    <location>
        <begin position="224"/>
        <end position="360"/>
    </location>
</feature>
<dbReference type="InterPro" id="IPR027417">
    <property type="entry name" value="P-loop_NTPase"/>
</dbReference>
<gene>
    <name evidence="5" type="ORF">SAMN05216466_107101</name>
</gene>
<dbReference type="EMBL" id="FNCJ01000007">
    <property type="protein sequence ID" value="SDH10125.1"/>
    <property type="molecule type" value="Genomic_DNA"/>
</dbReference>
<feature type="domain" description="BCS1 N-terminal" evidence="4">
    <location>
        <begin position="21"/>
        <end position="193"/>
    </location>
</feature>
<evidence type="ECO:0000256" key="2">
    <source>
        <dbReference type="ARBA" id="ARBA00007448"/>
    </source>
</evidence>
<dbReference type="OrthoDB" id="9802352at2"/>
<dbReference type="SMART" id="SM00382">
    <property type="entry name" value="AAA"/>
    <property type="match status" value="1"/>
</dbReference>
<dbReference type="RefSeq" id="WP_090685756.1">
    <property type="nucleotide sequence ID" value="NZ_FNCJ01000007.1"/>
</dbReference>
<dbReference type="InterPro" id="IPR014851">
    <property type="entry name" value="BCS1_N"/>
</dbReference>
<dbReference type="InterPro" id="IPR050747">
    <property type="entry name" value="Mitochondrial_chaperone_BCS1"/>
</dbReference>
<dbReference type="InterPro" id="IPR003593">
    <property type="entry name" value="AAA+_ATPase"/>
</dbReference>
<sequence length="413" mass="45681">MIDLIASTLRNPIVAGLGTATVLGGIAYQLRQIPAMIGGALLRSLTVELTVSNMDPTFAWIDRWLSAQPYARKTHKVTLRSPADNNSIMSPGQSDSMPAYFLAPGVGPHWFIWRRRILFINREEGDKPGGNKSNMRPIEKIHFRTFGRSQAILRSLVAEAHDITMQSSLVSLRIWNGYWNTIRGRTPRRIDTLTLKAGQMDRILADLAWFMESREWYESRGIPYRRGYLFSGPPGTGKTSIVLALAGHVRRPVCVLNLGSVDDDDALFSAITEAPSNAIVLIEDIDCAQATKIRAVEKDPKEPEKESQGVTKAGLLNALDGITTPDGRIFIMTTNFAEHLDAALIRPGRADVHERFEKLEAREQVVMASRFYGDCGFAALPEPVSPAAMQAAFMVHPDDWQAARSDLVAKEAA</sequence>
<comment type="similarity">
    <text evidence="2">Belongs to the AAA ATPase family. BCS1 subfamily.</text>
</comment>
<evidence type="ECO:0000259" key="4">
    <source>
        <dbReference type="SMART" id="SM01024"/>
    </source>
</evidence>
<dbReference type="Gene3D" id="3.40.50.300">
    <property type="entry name" value="P-loop containing nucleotide triphosphate hydrolases"/>
    <property type="match status" value="1"/>
</dbReference>
<dbReference type="Proteomes" id="UP000199706">
    <property type="component" value="Unassembled WGS sequence"/>
</dbReference>
<dbReference type="GO" id="GO:0005524">
    <property type="term" value="F:ATP binding"/>
    <property type="evidence" value="ECO:0007669"/>
    <property type="project" value="InterPro"/>
</dbReference>
<evidence type="ECO:0000256" key="1">
    <source>
        <dbReference type="ARBA" id="ARBA00004167"/>
    </source>
</evidence>
<evidence type="ECO:0000313" key="6">
    <source>
        <dbReference type="Proteomes" id="UP000199706"/>
    </source>
</evidence>
<protein>
    <submittedName>
        <fullName evidence="5">Chaperone BCS1</fullName>
    </submittedName>
</protein>
<dbReference type="PANTHER" id="PTHR23070">
    <property type="entry name" value="BCS1 AAA-TYPE ATPASE"/>
    <property type="match status" value="1"/>
</dbReference>
<comment type="subcellular location">
    <subcellularLocation>
        <location evidence="1">Membrane</location>
        <topology evidence="1">Single-pass membrane protein</topology>
    </subcellularLocation>
</comment>
<dbReference type="AlphaFoldDB" id="A0A1G7ZNB8"/>
<dbReference type="GO" id="GO:0016020">
    <property type="term" value="C:membrane"/>
    <property type="evidence" value="ECO:0007669"/>
    <property type="project" value="UniProtKB-SubCell"/>
</dbReference>
<name>A0A1G7ZNB8_9BURK</name>
<dbReference type="SMART" id="SM01024">
    <property type="entry name" value="BCS1_N"/>
    <property type="match status" value="1"/>
</dbReference>
<accession>A0A1G7ZNB8</accession>
<evidence type="ECO:0000259" key="3">
    <source>
        <dbReference type="SMART" id="SM00382"/>
    </source>
</evidence>
<evidence type="ECO:0000313" key="5">
    <source>
        <dbReference type="EMBL" id="SDH10125.1"/>
    </source>
</evidence>
<dbReference type="GO" id="GO:0016887">
    <property type="term" value="F:ATP hydrolysis activity"/>
    <property type="evidence" value="ECO:0007669"/>
    <property type="project" value="InterPro"/>
</dbReference>
<reference evidence="5 6" key="1">
    <citation type="submission" date="2016-10" db="EMBL/GenBank/DDBJ databases">
        <authorList>
            <person name="de Groot N.N."/>
        </authorList>
    </citation>
    <scope>NUCLEOTIDE SEQUENCE [LARGE SCALE GENOMIC DNA]</scope>
    <source>
        <strain evidence="5 6">LMG 2247</strain>
    </source>
</reference>
<dbReference type="Pfam" id="PF00004">
    <property type="entry name" value="AAA"/>
    <property type="match status" value="1"/>
</dbReference>
<dbReference type="Pfam" id="PF08740">
    <property type="entry name" value="BCS1_N"/>
    <property type="match status" value="1"/>
</dbReference>
<dbReference type="SUPFAM" id="SSF52540">
    <property type="entry name" value="P-loop containing nucleoside triphosphate hydrolases"/>
    <property type="match status" value="1"/>
</dbReference>
<organism evidence="5 6">
    <name type="scientific">Paraburkholderia phenazinium</name>
    <dbReference type="NCBI Taxonomy" id="60549"/>
    <lineage>
        <taxon>Bacteria</taxon>
        <taxon>Pseudomonadati</taxon>
        <taxon>Pseudomonadota</taxon>
        <taxon>Betaproteobacteria</taxon>
        <taxon>Burkholderiales</taxon>
        <taxon>Burkholderiaceae</taxon>
        <taxon>Paraburkholderia</taxon>
    </lineage>
</organism>
<dbReference type="InterPro" id="IPR003959">
    <property type="entry name" value="ATPase_AAA_core"/>
</dbReference>